<dbReference type="PANTHER" id="PTHR47506:SF6">
    <property type="entry name" value="HTH-TYPE TRANSCRIPTIONAL REPRESSOR NEMR"/>
    <property type="match status" value="1"/>
</dbReference>
<dbReference type="PANTHER" id="PTHR47506">
    <property type="entry name" value="TRANSCRIPTIONAL REGULATORY PROTEIN"/>
    <property type="match status" value="1"/>
</dbReference>
<dbReference type="EMBL" id="JALAYX010000001">
    <property type="protein sequence ID" value="MCJ8237632.1"/>
    <property type="molecule type" value="Genomic_DNA"/>
</dbReference>
<evidence type="ECO:0000256" key="5">
    <source>
        <dbReference type="SAM" id="MobiDB-lite"/>
    </source>
</evidence>
<dbReference type="Proteomes" id="UP001522662">
    <property type="component" value="Unassembled WGS sequence"/>
</dbReference>
<dbReference type="Pfam" id="PF00440">
    <property type="entry name" value="TetR_N"/>
    <property type="match status" value="1"/>
</dbReference>
<evidence type="ECO:0000313" key="8">
    <source>
        <dbReference type="Proteomes" id="UP001522662"/>
    </source>
</evidence>
<accession>A0ABT0CWY1</accession>
<keyword evidence="2 4" id="KW-0238">DNA-binding</keyword>
<evidence type="ECO:0000313" key="7">
    <source>
        <dbReference type="EMBL" id="MCJ8237632.1"/>
    </source>
</evidence>
<reference evidence="7 8" key="1">
    <citation type="submission" date="2022-03" db="EMBL/GenBank/DDBJ databases">
        <title>Rhizobium SSM4.3 sp. nov., isolated from Sediment (Gouqi Island).</title>
        <authorList>
            <person name="Chen G."/>
        </authorList>
    </citation>
    <scope>NUCLEOTIDE SEQUENCE [LARGE SCALE GENOMIC DNA]</scope>
    <source>
        <strain evidence="7 8">SSM4.3</strain>
        <plasmid evidence="7">unnamed</plasmid>
    </source>
</reference>
<keyword evidence="7" id="KW-0614">Plasmid</keyword>
<evidence type="ECO:0000256" key="1">
    <source>
        <dbReference type="ARBA" id="ARBA00023015"/>
    </source>
</evidence>
<dbReference type="PROSITE" id="PS50977">
    <property type="entry name" value="HTH_TETR_2"/>
    <property type="match status" value="1"/>
</dbReference>
<feature type="region of interest" description="Disordered" evidence="5">
    <location>
        <begin position="1"/>
        <end position="31"/>
    </location>
</feature>
<dbReference type="Gene3D" id="1.10.357.10">
    <property type="entry name" value="Tetracycline Repressor, domain 2"/>
    <property type="match status" value="1"/>
</dbReference>
<gene>
    <name evidence="7" type="ORF">MKJ03_04785</name>
</gene>
<name>A0ABT0CWY1_9HYPH</name>
<sequence>MSQPIDAQHDNGRNVTARPRGRPKRAPADAEARQRLLRTGLKFLTEKGYSAVGLDEILREASVPKGGFYHYFQSKADFGSALIDVYHAYFADKLDRWLLEESQSPLSRLQAFVADARNGMERHDFRRGCLVGNLGQEMGALPPEYRAKLIHALEDWQGRTALCLAAAQAAGEIAAHHDPAKLAAIFWIGWEGAVLRAKLEQGPDPLILFADGFFAMLN</sequence>
<protein>
    <submittedName>
        <fullName evidence="7">TetR family transcriptional regulator C-terminal domain-containing protein</fullName>
    </submittedName>
</protein>
<feature type="DNA-binding region" description="H-T-H motif" evidence="4">
    <location>
        <begin position="53"/>
        <end position="72"/>
    </location>
</feature>
<evidence type="ECO:0000259" key="6">
    <source>
        <dbReference type="PROSITE" id="PS50977"/>
    </source>
</evidence>
<evidence type="ECO:0000256" key="4">
    <source>
        <dbReference type="PROSITE-ProRule" id="PRU00335"/>
    </source>
</evidence>
<dbReference type="Pfam" id="PF16925">
    <property type="entry name" value="TetR_C_13"/>
    <property type="match status" value="1"/>
</dbReference>
<comment type="caution">
    <text evidence="7">The sequence shown here is derived from an EMBL/GenBank/DDBJ whole genome shotgun (WGS) entry which is preliminary data.</text>
</comment>
<dbReference type="InterPro" id="IPR036271">
    <property type="entry name" value="Tet_transcr_reg_TetR-rel_C_sf"/>
</dbReference>
<evidence type="ECO:0000256" key="2">
    <source>
        <dbReference type="ARBA" id="ARBA00023125"/>
    </source>
</evidence>
<proteinExistence type="predicted"/>
<keyword evidence="8" id="KW-1185">Reference proteome</keyword>
<dbReference type="InterPro" id="IPR011075">
    <property type="entry name" value="TetR_C"/>
</dbReference>
<dbReference type="RefSeq" id="WP_245135148.1">
    <property type="nucleotide sequence ID" value="NZ_CP128477.1"/>
</dbReference>
<dbReference type="InterPro" id="IPR009057">
    <property type="entry name" value="Homeodomain-like_sf"/>
</dbReference>
<dbReference type="SUPFAM" id="SSF46689">
    <property type="entry name" value="Homeodomain-like"/>
    <property type="match status" value="1"/>
</dbReference>
<geneLocation type="plasmid" evidence="7">
    <name>unnamed</name>
</geneLocation>
<dbReference type="InterPro" id="IPR001647">
    <property type="entry name" value="HTH_TetR"/>
</dbReference>
<evidence type="ECO:0000256" key="3">
    <source>
        <dbReference type="ARBA" id="ARBA00023163"/>
    </source>
</evidence>
<feature type="domain" description="HTH tetR-type" evidence="6">
    <location>
        <begin position="30"/>
        <end position="90"/>
    </location>
</feature>
<organism evidence="7 8">
    <name type="scientific">Peteryoungia algae</name>
    <dbReference type="NCBI Taxonomy" id="2919917"/>
    <lineage>
        <taxon>Bacteria</taxon>
        <taxon>Pseudomonadati</taxon>
        <taxon>Pseudomonadota</taxon>
        <taxon>Alphaproteobacteria</taxon>
        <taxon>Hyphomicrobiales</taxon>
        <taxon>Rhizobiaceae</taxon>
        <taxon>Peteryoungia</taxon>
    </lineage>
</organism>
<keyword evidence="3" id="KW-0804">Transcription</keyword>
<keyword evidence="1" id="KW-0805">Transcription regulation</keyword>
<dbReference type="SUPFAM" id="SSF48498">
    <property type="entry name" value="Tetracyclin repressor-like, C-terminal domain"/>
    <property type="match status" value="1"/>
</dbReference>